<organism evidence="12 13">
    <name type="scientific">Planosporangium thailandense</name>
    <dbReference type="NCBI Taxonomy" id="765197"/>
    <lineage>
        <taxon>Bacteria</taxon>
        <taxon>Bacillati</taxon>
        <taxon>Actinomycetota</taxon>
        <taxon>Actinomycetes</taxon>
        <taxon>Micromonosporales</taxon>
        <taxon>Micromonosporaceae</taxon>
        <taxon>Planosporangium</taxon>
    </lineage>
</organism>
<keyword evidence="7" id="KW-0521">NADP</keyword>
<name>A0ABX0Y9F2_9ACTN</name>
<dbReference type="Gene3D" id="3.40.430.10">
    <property type="entry name" value="Dihydrofolate Reductase, subunit A"/>
    <property type="match status" value="1"/>
</dbReference>
<dbReference type="InterPro" id="IPR024072">
    <property type="entry name" value="DHFR-like_dom_sf"/>
</dbReference>
<dbReference type="SUPFAM" id="SSF53927">
    <property type="entry name" value="Cytidine deaminase-like"/>
    <property type="match status" value="1"/>
</dbReference>
<protein>
    <recommendedName>
        <fullName evidence="6">Riboflavin biosynthesis protein RibD</fullName>
        <ecNumber evidence="5">3.5.4.26</ecNumber>
    </recommendedName>
</protein>
<evidence type="ECO:0000313" key="13">
    <source>
        <dbReference type="Proteomes" id="UP000722989"/>
    </source>
</evidence>
<evidence type="ECO:0000256" key="8">
    <source>
        <dbReference type="ARBA" id="ARBA00023002"/>
    </source>
</evidence>
<gene>
    <name evidence="12" type="ORF">HC031_29690</name>
</gene>
<feature type="domain" description="CMP/dCMP-type deaminase" evidence="11">
    <location>
        <begin position="213"/>
        <end position="330"/>
    </location>
</feature>
<dbReference type="EC" id="3.5.4.26" evidence="5"/>
<comment type="catalytic activity">
    <reaction evidence="9">
        <text>5-amino-6-(5-phospho-D-ribitylamino)uracil + NADP(+) = 5-amino-6-(5-phospho-D-ribosylamino)uracil + NADPH + H(+)</text>
        <dbReference type="Rhea" id="RHEA:17845"/>
        <dbReference type="ChEBI" id="CHEBI:15378"/>
        <dbReference type="ChEBI" id="CHEBI:57783"/>
        <dbReference type="ChEBI" id="CHEBI:58349"/>
        <dbReference type="ChEBI" id="CHEBI:58421"/>
        <dbReference type="ChEBI" id="CHEBI:58453"/>
        <dbReference type="EC" id="1.1.1.193"/>
    </reaction>
</comment>
<dbReference type="InterPro" id="IPR016193">
    <property type="entry name" value="Cytidine_deaminase-like"/>
</dbReference>
<evidence type="ECO:0000256" key="3">
    <source>
        <dbReference type="ARBA" id="ARBA00005259"/>
    </source>
</evidence>
<dbReference type="InterPro" id="IPR002734">
    <property type="entry name" value="RibDG_C"/>
</dbReference>
<dbReference type="InterPro" id="IPR002125">
    <property type="entry name" value="CMP_dCMP_dom"/>
</dbReference>
<dbReference type="PANTHER" id="PTHR38011:SF7">
    <property type="entry name" value="2,5-DIAMINO-6-RIBOSYLAMINO-4(3H)-PYRIMIDINONE 5'-PHOSPHATE REDUCTASE"/>
    <property type="match status" value="1"/>
</dbReference>
<evidence type="ECO:0000256" key="6">
    <source>
        <dbReference type="ARBA" id="ARBA00019930"/>
    </source>
</evidence>
<dbReference type="Pfam" id="PF00383">
    <property type="entry name" value="dCMP_cyt_deam_1"/>
    <property type="match status" value="1"/>
</dbReference>
<evidence type="ECO:0000256" key="2">
    <source>
        <dbReference type="ARBA" id="ARBA00004882"/>
    </source>
</evidence>
<dbReference type="Pfam" id="PF01872">
    <property type="entry name" value="RibD_C"/>
    <property type="match status" value="1"/>
</dbReference>
<dbReference type="PANTHER" id="PTHR38011">
    <property type="entry name" value="DIHYDROFOLATE REDUCTASE FAMILY PROTEIN (AFU_ORTHOLOGUE AFUA_8G06820)"/>
    <property type="match status" value="1"/>
</dbReference>
<comment type="catalytic activity">
    <reaction evidence="10">
        <text>2,5-diamino-6-hydroxy-4-(5-phosphoribosylamino)-pyrimidine + H2O + H(+) = 5-amino-6-(5-phospho-D-ribosylamino)uracil + NH4(+)</text>
        <dbReference type="Rhea" id="RHEA:21868"/>
        <dbReference type="ChEBI" id="CHEBI:15377"/>
        <dbReference type="ChEBI" id="CHEBI:15378"/>
        <dbReference type="ChEBI" id="CHEBI:28938"/>
        <dbReference type="ChEBI" id="CHEBI:58453"/>
        <dbReference type="ChEBI" id="CHEBI:58614"/>
        <dbReference type="EC" id="3.5.4.26"/>
    </reaction>
</comment>
<dbReference type="PROSITE" id="PS51747">
    <property type="entry name" value="CYT_DCMP_DEAMINASES_2"/>
    <property type="match status" value="1"/>
</dbReference>
<accession>A0ABX0Y9F2</accession>
<dbReference type="InterPro" id="IPR050765">
    <property type="entry name" value="Riboflavin_Biosynth_HTPR"/>
</dbReference>
<proteinExistence type="inferred from homology"/>
<evidence type="ECO:0000259" key="11">
    <source>
        <dbReference type="PROSITE" id="PS51747"/>
    </source>
</evidence>
<dbReference type="Gene3D" id="3.40.140.10">
    <property type="entry name" value="Cytidine Deaminase, domain 2"/>
    <property type="match status" value="1"/>
</dbReference>
<evidence type="ECO:0000256" key="1">
    <source>
        <dbReference type="ARBA" id="ARBA00002151"/>
    </source>
</evidence>
<comment type="caution">
    <text evidence="12">The sequence shown here is derived from an EMBL/GenBank/DDBJ whole genome shotgun (WGS) entry which is preliminary data.</text>
</comment>
<keyword evidence="13" id="KW-1185">Reference proteome</keyword>
<comment type="function">
    <text evidence="1">Converts 2,5-diamino-6-(ribosylamino)-4(3h)-pyrimidinone 5'-phosphate into 5-amino-6-(ribosylamino)-2,4(1h,3h)-pyrimidinedione 5'-phosphate.</text>
</comment>
<evidence type="ECO:0000256" key="9">
    <source>
        <dbReference type="ARBA" id="ARBA00049861"/>
    </source>
</evidence>
<comment type="pathway">
    <text evidence="2">Cofactor biosynthesis; riboflavin biosynthesis; 5-amino-6-(D-ribitylamino)uracil from GTP: step 2/4.</text>
</comment>
<dbReference type="SUPFAM" id="SSF53597">
    <property type="entry name" value="Dihydrofolate reductase-like"/>
    <property type="match status" value="1"/>
</dbReference>
<evidence type="ECO:0000256" key="10">
    <source>
        <dbReference type="ARBA" id="ARBA00049886"/>
    </source>
</evidence>
<dbReference type="Proteomes" id="UP000722989">
    <property type="component" value="Unassembled WGS sequence"/>
</dbReference>
<evidence type="ECO:0000256" key="4">
    <source>
        <dbReference type="ARBA" id="ARBA00007417"/>
    </source>
</evidence>
<reference evidence="12 13" key="1">
    <citation type="submission" date="2020-03" db="EMBL/GenBank/DDBJ databases">
        <title>WGS of the type strain of Planosporangium spp.</title>
        <authorList>
            <person name="Thawai C."/>
        </authorList>
    </citation>
    <scope>NUCLEOTIDE SEQUENCE [LARGE SCALE GENOMIC DNA]</scope>
    <source>
        <strain evidence="12 13">TBRC 5610</strain>
    </source>
</reference>
<evidence type="ECO:0000256" key="5">
    <source>
        <dbReference type="ARBA" id="ARBA00012766"/>
    </source>
</evidence>
<dbReference type="EMBL" id="JAATVY010000038">
    <property type="protein sequence ID" value="NJC73854.1"/>
    <property type="molecule type" value="Genomic_DNA"/>
</dbReference>
<evidence type="ECO:0000313" key="12">
    <source>
        <dbReference type="EMBL" id="NJC73854.1"/>
    </source>
</evidence>
<evidence type="ECO:0000256" key="7">
    <source>
        <dbReference type="ARBA" id="ARBA00022857"/>
    </source>
</evidence>
<keyword evidence="8" id="KW-0560">Oxidoreductase</keyword>
<comment type="similarity">
    <text evidence="3">In the N-terminal section; belongs to the cytidine and deoxycytidylate deaminase family.</text>
</comment>
<sequence length="371" mass="39009">MSRPYTLLSCAVSIDGYLDDTSAQRLLLSNEADFDAVDQLRADCDAILVGANTIRRDNPRLVVRDPARRAARVARALPPDPLKVAVTTSGDLDAASNFFTVGDAEKLVYAPTPPARLAGVATLVAADGLRAVLADLAARGVQRLLVEGGAEILRQLLAGDLADELRLAVAPRLVGEPGAPRFTGAPGGRQPVLAGVTDLGGVTVLRYLLSQAAVDRHWLRVAIAEAWRCPPSQTAYSVGAVIVDAAGREIARGYSRESDEVVHAEEAALAKVDPADPRLAGATIYSSLEPCSVRRSRSAPCATLIRAAGIPRVVYAWREPALFVNGRGVEELGTAGVEVVQLPELAGEARAMNAHLLAGTPSHDPEGFSVS</sequence>
<comment type="similarity">
    <text evidence="4">In the C-terminal section; belongs to the HTP reductase family.</text>
</comment>